<proteinExistence type="predicted"/>
<sequence>MLHMIKLAVGCASPDILREWTKTERINGHVYVQTRTKPKRTAEILDGGSIYRVMNGLITCRQPVIGFDHYTRPDGHQGTLILVSDDVIAVQPRPMRPFQGWRYLKPEDAPADLKGGQQHNDGTANLPPTLRARLTELGLL</sequence>
<evidence type="ECO:0008006" key="4">
    <source>
        <dbReference type="Google" id="ProtNLM"/>
    </source>
</evidence>
<accession>A0ABQ0NXU7</accession>
<dbReference type="EMBL" id="BAQD01000009">
    <property type="protein sequence ID" value="GBQ06098.1"/>
    <property type="molecule type" value="Genomic_DNA"/>
</dbReference>
<dbReference type="PIRSF" id="PIRSF032025">
    <property type="entry name" value="UCP032025"/>
    <property type="match status" value="1"/>
</dbReference>
<reference evidence="2" key="1">
    <citation type="submission" date="2013-04" db="EMBL/GenBank/DDBJ databases">
        <title>The genome sequencing project of 58 acetic acid bacteria.</title>
        <authorList>
            <person name="Okamoto-Kainuma A."/>
            <person name="Ishikawa M."/>
            <person name="Umino S."/>
            <person name="Koizumi Y."/>
            <person name="Shiwa Y."/>
            <person name="Yoshikawa H."/>
            <person name="Matsutani M."/>
            <person name="Matsushita K."/>
        </authorList>
    </citation>
    <scope>NUCLEOTIDE SEQUENCE</scope>
    <source>
        <strain evidence="2">DSM 15669</strain>
    </source>
</reference>
<protein>
    <recommendedName>
        <fullName evidence="4">DUF1489 family protein</fullName>
    </recommendedName>
</protein>
<organism evidence="2 3">
    <name type="scientific">Saccharibacter floricola DSM 15669</name>
    <dbReference type="NCBI Taxonomy" id="1123227"/>
    <lineage>
        <taxon>Bacteria</taxon>
        <taxon>Pseudomonadati</taxon>
        <taxon>Pseudomonadota</taxon>
        <taxon>Alphaproteobacteria</taxon>
        <taxon>Acetobacterales</taxon>
        <taxon>Acetobacteraceae</taxon>
        <taxon>Saccharibacter</taxon>
    </lineage>
</organism>
<dbReference type="Pfam" id="PF07370">
    <property type="entry name" value="DUF1489"/>
    <property type="match status" value="1"/>
</dbReference>
<dbReference type="Proteomes" id="UP001062901">
    <property type="component" value="Unassembled WGS sequence"/>
</dbReference>
<dbReference type="InterPro" id="IPR008320">
    <property type="entry name" value="UCP032025"/>
</dbReference>
<gene>
    <name evidence="2" type="ORF">AA15669_0783</name>
</gene>
<dbReference type="RefSeq" id="WP_018979984.1">
    <property type="nucleotide sequence ID" value="NZ_BAQD01000009.1"/>
</dbReference>
<evidence type="ECO:0000313" key="3">
    <source>
        <dbReference type="Proteomes" id="UP001062901"/>
    </source>
</evidence>
<feature type="region of interest" description="Disordered" evidence="1">
    <location>
        <begin position="109"/>
        <end position="128"/>
    </location>
</feature>
<name>A0ABQ0NXU7_9PROT</name>
<comment type="caution">
    <text evidence="2">The sequence shown here is derived from an EMBL/GenBank/DDBJ whole genome shotgun (WGS) entry which is preliminary data.</text>
</comment>
<evidence type="ECO:0000256" key="1">
    <source>
        <dbReference type="SAM" id="MobiDB-lite"/>
    </source>
</evidence>
<keyword evidence="3" id="KW-1185">Reference proteome</keyword>
<evidence type="ECO:0000313" key="2">
    <source>
        <dbReference type="EMBL" id="GBQ06098.1"/>
    </source>
</evidence>